<keyword evidence="1" id="KW-1133">Transmembrane helix</keyword>
<feature type="transmembrane region" description="Helical" evidence="1">
    <location>
        <begin position="116"/>
        <end position="135"/>
    </location>
</feature>
<evidence type="ECO:0000313" key="2">
    <source>
        <dbReference type="EMBL" id="KAK3948911.1"/>
    </source>
</evidence>
<evidence type="ECO:0000313" key="3">
    <source>
        <dbReference type="Proteomes" id="UP001303222"/>
    </source>
</evidence>
<dbReference type="EMBL" id="MU859238">
    <property type="protein sequence ID" value="KAK3948911.1"/>
    <property type="molecule type" value="Genomic_DNA"/>
</dbReference>
<feature type="transmembrane region" description="Helical" evidence="1">
    <location>
        <begin position="25"/>
        <end position="45"/>
    </location>
</feature>
<dbReference type="Proteomes" id="UP001303222">
    <property type="component" value="Unassembled WGS sequence"/>
</dbReference>
<organism evidence="2 3">
    <name type="scientific">Pseudoneurospora amorphoporcata</name>
    <dbReference type="NCBI Taxonomy" id="241081"/>
    <lineage>
        <taxon>Eukaryota</taxon>
        <taxon>Fungi</taxon>
        <taxon>Dikarya</taxon>
        <taxon>Ascomycota</taxon>
        <taxon>Pezizomycotina</taxon>
        <taxon>Sordariomycetes</taxon>
        <taxon>Sordariomycetidae</taxon>
        <taxon>Sordariales</taxon>
        <taxon>Sordariaceae</taxon>
        <taxon>Pseudoneurospora</taxon>
    </lineage>
</organism>
<evidence type="ECO:0000256" key="1">
    <source>
        <dbReference type="SAM" id="Phobius"/>
    </source>
</evidence>
<keyword evidence="1" id="KW-0812">Transmembrane</keyword>
<keyword evidence="1" id="KW-0472">Membrane</keyword>
<reference evidence="2" key="1">
    <citation type="journal article" date="2023" name="Mol. Phylogenet. Evol.">
        <title>Genome-scale phylogeny and comparative genomics of the fungal order Sordariales.</title>
        <authorList>
            <person name="Hensen N."/>
            <person name="Bonometti L."/>
            <person name="Westerberg I."/>
            <person name="Brannstrom I.O."/>
            <person name="Guillou S."/>
            <person name="Cros-Aarteil S."/>
            <person name="Calhoun S."/>
            <person name="Haridas S."/>
            <person name="Kuo A."/>
            <person name="Mondo S."/>
            <person name="Pangilinan J."/>
            <person name="Riley R."/>
            <person name="LaButti K."/>
            <person name="Andreopoulos B."/>
            <person name="Lipzen A."/>
            <person name="Chen C."/>
            <person name="Yan M."/>
            <person name="Daum C."/>
            <person name="Ng V."/>
            <person name="Clum A."/>
            <person name="Steindorff A."/>
            <person name="Ohm R.A."/>
            <person name="Martin F."/>
            <person name="Silar P."/>
            <person name="Natvig D.O."/>
            <person name="Lalanne C."/>
            <person name="Gautier V."/>
            <person name="Ament-Velasquez S.L."/>
            <person name="Kruys A."/>
            <person name="Hutchinson M.I."/>
            <person name="Powell A.J."/>
            <person name="Barry K."/>
            <person name="Miller A.N."/>
            <person name="Grigoriev I.V."/>
            <person name="Debuchy R."/>
            <person name="Gladieux P."/>
            <person name="Hiltunen Thoren M."/>
            <person name="Johannesson H."/>
        </authorList>
    </citation>
    <scope>NUCLEOTIDE SEQUENCE</scope>
    <source>
        <strain evidence="2">CBS 626.80</strain>
    </source>
</reference>
<proteinExistence type="predicted"/>
<comment type="caution">
    <text evidence="2">The sequence shown here is derived from an EMBL/GenBank/DDBJ whole genome shotgun (WGS) entry which is preliminary data.</text>
</comment>
<accession>A0AAN6NPX9</accession>
<reference evidence="2" key="2">
    <citation type="submission" date="2023-06" db="EMBL/GenBank/DDBJ databases">
        <authorList>
            <consortium name="Lawrence Berkeley National Laboratory"/>
            <person name="Mondo S.J."/>
            <person name="Hensen N."/>
            <person name="Bonometti L."/>
            <person name="Westerberg I."/>
            <person name="Brannstrom I.O."/>
            <person name="Guillou S."/>
            <person name="Cros-Aarteil S."/>
            <person name="Calhoun S."/>
            <person name="Haridas S."/>
            <person name="Kuo A."/>
            <person name="Pangilinan J."/>
            <person name="Riley R."/>
            <person name="Labutti K."/>
            <person name="Andreopoulos B."/>
            <person name="Lipzen A."/>
            <person name="Chen C."/>
            <person name="Yanf M."/>
            <person name="Daum C."/>
            <person name="Ng V."/>
            <person name="Clum A."/>
            <person name="Steindorff A."/>
            <person name="Ohm R."/>
            <person name="Martin F."/>
            <person name="Silar P."/>
            <person name="Natvig D."/>
            <person name="Lalanne C."/>
            <person name="Gautier V."/>
            <person name="Ament-Velasquez S.L."/>
            <person name="Kruys A."/>
            <person name="Hutchinson M.I."/>
            <person name="Powell A.J."/>
            <person name="Barry K."/>
            <person name="Miller A.N."/>
            <person name="Grigoriev I.V."/>
            <person name="Debuchy R."/>
            <person name="Gladieux P."/>
            <person name="Thoren M.H."/>
            <person name="Johannesson H."/>
        </authorList>
    </citation>
    <scope>NUCLEOTIDE SEQUENCE</scope>
    <source>
        <strain evidence="2">CBS 626.80</strain>
    </source>
</reference>
<name>A0AAN6NPX9_9PEZI</name>
<protein>
    <submittedName>
        <fullName evidence="2">Uncharacterized protein</fullName>
    </submittedName>
</protein>
<gene>
    <name evidence="2" type="ORF">QBC32DRAFT_46542</name>
</gene>
<feature type="transmembrane region" description="Helical" evidence="1">
    <location>
        <begin position="155"/>
        <end position="174"/>
    </location>
</feature>
<dbReference type="AlphaFoldDB" id="A0AAN6NPX9"/>
<sequence length="187" mass="21114">MGDSPSVPQQPQRSSFLRTRWWGEFVLLFFILYYTLAATVLLFMVHDHPKTKEFFKGTSMSPASNTSPSTSLHTRDTACLMCNDPCRKQQDIATLLALFAGFVAADQWYAHHWILAVLKSQVIIFIGLVCWGIWLHGKQFQVWQVTLQSWLIRGLFGLAGWWSIDLAFWVVGVYGTPGCPVGKNAGD</sequence>
<keyword evidence="3" id="KW-1185">Reference proteome</keyword>